<keyword evidence="1" id="KW-0472">Membrane</keyword>
<feature type="transmembrane region" description="Helical" evidence="1">
    <location>
        <begin position="91"/>
        <end position="113"/>
    </location>
</feature>
<evidence type="ECO:0000256" key="1">
    <source>
        <dbReference type="SAM" id="Phobius"/>
    </source>
</evidence>
<gene>
    <name evidence="2" type="ORF">G5B46_05540</name>
</gene>
<dbReference type="RefSeq" id="WP_165256869.1">
    <property type="nucleotide sequence ID" value="NZ_JAAKGT010000002.1"/>
</dbReference>
<evidence type="ECO:0000313" key="2">
    <source>
        <dbReference type="EMBL" id="NGM49065.1"/>
    </source>
</evidence>
<dbReference type="AlphaFoldDB" id="A0A6G4QUY5"/>
<accession>A0A6G4QUY5</accession>
<feature type="transmembrane region" description="Helical" evidence="1">
    <location>
        <begin position="125"/>
        <end position="145"/>
    </location>
</feature>
<reference evidence="2" key="1">
    <citation type="submission" date="2020-02" db="EMBL/GenBank/DDBJ databases">
        <authorList>
            <person name="Gao J."/>
            <person name="Sun J."/>
        </authorList>
    </citation>
    <scope>NUCLEOTIDE SEQUENCE</scope>
    <source>
        <strain evidence="2">602-2</strain>
    </source>
</reference>
<dbReference type="EMBL" id="JAAKGT010000002">
    <property type="protein sequence ID" value="NGM49065.1"/>
    <property type="molecule type" value="Genomic_DNA"/>
</dbReference>
<keyword evidence="1" id="KW-1133">Transmembrane helix</keyword>
<organism evidence="2">
    <name type="scientific">Caulobacter sp. 602-2</name>
    <dbReference type="NCBI Taxonomy" id="2710887"/>
    <lineage>
        <taxon>Bacteria</taxon>
        <taxon>Pseudomonadati</taxon>
        <taxon>Pseudomonadota</taxon>
        <taxon>Alphaproteobacteria</taxon>
        <taxon>Caulobacterales</taxon>
        <taxon>Caulobacteraceae</taxon>
        <taxon>Caulobacter</taxon>
    </lineage>
</organism>
<sequence>MSGDTSVWRFRTPLTPLAVSERLADSLDRPGKAKRVGVTGVVGPVHAKIFRPPAQGRAPTPLRLDWSADGDGSLVTCQVRVASRMGKQFTLVWRIGWVLIAIMSAPGQVRAVLDLDDGIPSGGPMMGLIVMSLFGMVAIFLPWIVKWSLGVERDLLLAHARQAVDGGAVEEGRE</sequence>
<proteinExistence type="predicted"/>
<name>A0A6G4QUY5_9CAUL</name>
<keyword evidence="1" id="KW-0812">Transmembrane</keyword>
<comment type="caution">
    <text evidence="2">The sequence shown here is derived from an EMBL/GenBank/DDBJ whole genome shotgun (WGS) entry which is preliminary data.</text>
</comment>
<protein>
    <submittedName>
        <fullName evidence="2">Uncharacterized protein</fullName>
    </submittedName>
</protein>